<dbReference type="InterPro" id="IPR013783">
    <property type="entry name" value="Ig-like_fold"/>
</dbReference>
<dbReference type="OrthoDB" id="8918441at2759"/>
<feature type="compositionally biased region" description="Low complexity" evidence="1">
    <location>
        <begin position="108"/>
        <end position="120"/>
    </location>
</feature>
<organism evidence="3 4">
    <name type="scientific">Clarias magur</name>
    <name type="common">Asian catfish</name>
    <name type="synonym">Macropteronotus magur</name>
    <dbReference type="NCBI Taxonomy" id="1594786"/>
    <lineage>
        <taxon>Eukaryota</taxon>
        <taxon>Metazoa</taxon>
        <taxon>Chordata</taxon>
        <taxon>Craniata</taxon>
        <taxon>Vertebrata</taxon>
        <taxon>Euteleostomi</taxon>
        <taxon>Actinopterygii</taxon>
        <taxon>Neopterygii</taxon>
        <taxon>Teleostei</taxon>
        <taxon>Ostariophysi</taxon>
        <taxon>Siluriformes</taxon>
        <taxon>Clariidae</taxon>
        <taxon>Clarias</taxon>
    </lineage>
</organism>
<dbReference type="AlphaFoldDB" id="A0A8J4WZZ2"/>
<evidence type="ECO:0000259" key="2">
    <source>
        <dbReference type="PROSITE" id="PS50835"/>
    </source>
</evidence>
<feature type="non-terminal residue" evidence="3">
    <location>
        <position position="1"/>
    </location>
</feature>
<dbReference type="InterPro" id="IPR007110">
    <property type="entry name" value="Ig-like_dom"/>
</dbReference>
<evidence type="ECO:0000313" key="3">
    <source>
        <dbReference type="EMBL" id="KAF5899894.1"/>
    </source>
</evidence>
<feature type="non-terminal residue" evidence="3">
    <location>
        <position position="120"/>
    </location>
</feature>
<sequence length="120" mass="13116">VFNQRSIEGQDIVLFCKSEGSVSWDKRSVGGRIQVFMVQDEEDTIVCKRDSDELSVLADFSLLIKKASVSDSGLYFCNDSPVVNLTVAPSQESSTNTCTTATSKRTTESSTNTQPFTTTT</sequence>
<dbReference type="SUPFAM" id="SSF48726">
    <property type="entry name" value="Immunoglobulin"/>
    <property type="match status" value="1"/>
</dbReference>
<dbReference type="Pfam" id="PF07686">
    <property type="entry name" value="V-set"/>
    <property type="match status" value="1"/>
</dbReference>
<dbReference type="InterPro" id="IPR013106">
    <property type="entry name" value="Ig_V-set"/>
</dbReference>
<protein>
    <submittedName>
        <fullName evidence="3">Roundabout 2-like</fullName>
    </submittedName>
</protein>
<evidence type="ECO:0000256" key="1">
    <source>
        <dbReference type="SAM" id="MobiDB-lite"/>
    </source>
</evidence>
<feature type="domain" description="Ig-like" evidence="2">
    <location>
        <begin position="1"/>
        <end position="77"/>
    </location>
</feature>
<accession>A0A8J4WZZ2</accession>
<reference evidence="3" key="1">
    <citation type="submission" date="2020-07" db="EMBL/GenBank/DDBJ databases">
        <title>Clarias magur genome sequencing, assembly and annotation.</title>
        <authorList>
            <person name="Kushwaha B."/>
            <person name="Kumar R."/>
            <person name="Das P."/>
            <person name="Joshi C.G."/>
            <person name="Kumar D."/>
            <person name="Nagpure N.S."/>
            <person name="Pandey M."/>
            <person name="Agarwal S."/>
            <person name="Srivastava S."/>
            <person name="Singh M."/>
            <person name="Sahoo L."/>
            <person name="Jayasankar P."/>
            <person name="Meher P.K."/>
            <person name="Koringa P.G."/>
            <person name="Iquebal M.A."/>
            <person name="Das S.P."/>
            <person name="Bit A."/>
            <person name="Patnaik S."/>
            <person name="Patel N."/>
            <person name="Shah T.M."/>
            <person name="Hinsu A."/>
            <person name="Jena J.K."/>
        </authorList>
    </citation>
    <scope>NUCLEOTIDE SEQUENCE</scope>
    <source>
        <strain evidence="3">CIFAMagur01</strain>
        <tissue evidence="3">Testis</tissue>
    </source>
</reference>
<dbReference type="PROSITE" id="PS50835">
    <property type="entry name" value="IG_LIKE"/>
    <property type="match status" value="1"/>
</dbReference>
<dbReference type="EMBL" id="QNUK01000152">
    <property type="protein sequence ID" value="KAF5899894.1"/>
    <property type="molecule type" value="Genomic_DNA"/>
</dbReference>
<evidence type="ECO:0000313" key="4">
    <source>
        <dbReference type="Proteomes" id="UP000727407"/>
    </source>
</evidence>
<feature type="compositionally biased region" description="Polar residues" evidence="1">
    <location>
        <begin position="88"/>
        <end position="104"/>
    </location>
</feature>
<gene>
    <name evidence="3" type="ORF">DAT39_010403</name>
</gene>
<dbReference type="Gene3D" id="2.60.40.10">
    <property type="entry name" value="Immunoglobulins"/>
    <property type="match status" value="1"/>
</dbReference>
<keyword evidence="4" id="KW-1185">Reference proteome</keyword>
<comment type="caution">
    <text evidence="3">The sequence shown here is derived from an EMBL/GenBank/DDBJ whole genome shotgun (WGS) entry which is preliminary data.</text>
</comment>
<feature type="region of interest" description="Disordered" evidence="1">
    <location>
        <begin position="88"/>
        <end position="120"/>
    </location>
</feature>
<name>A0A8J4WZZ2_CLAMG</name>
<dbReference type="Proteomes" id="UP000727407">
    <property type="component" value="Unassembled WGS sequence"/>
</dbReference>
<proteinExistence type="predicted"/>
<dbReference type="InterPro" id="IPR036179">
    <property type="entry name" value="Ig-like_dom_sf"/>
</dbReference>